<dbReference type="Pfam" id="PF09035">
    <property type="entry name" value="Tn916-Xis"/>
    <property type="match status" value="1"/>
</dbReference>
<protein>
    <submittedName>
        <fullName evidence="1">Excisionase</fullName>
    </submittedName>
</protein>
<comment type="caution">
    <text evidence="1">The sequence shown here is derived from an EMBL/GenBank/DDBJ whole genome shotgun (WGS) entry which is preliminary data.</text>
</comment>
<proteinExistence type="predicted"/>
<dbReference type="InterPro" id="IPR015122">
    <property type="entry name" value="Tn916-Xis"/>
</dbReference>
<dbReference type="EMBL" id="JASGBQ010000031">
    <property type="protein sequence ID" value="MDI9243349.1"/>
    <property type="molecule type" value="Genomic_DNA"/>
</dbReference>
<accession>A0AAP4BEN9</accession>
<evidence type="ECO:0000313" key="1">
    <source>
        <dbReference type="EMBL" id="MDI9243349.1"/>
    </source>
</evidence>
<dbReference type="Gene3D" id="3.90.105.50">
    <property type="match status" value="1"/>
</dbReference>
<name>A0AAP4BEN9_9FIRM</name>
<reference evidence="1 2" key="1">
    <citation type="submission" date="2023-05" db="EMBL/GenBank/DDBJ databases">
        <title>[ruminococcus] sp. nov., isolated from a pig farm feces dump.</title>
        <authorList>
            <person name="Chang Y.-H."/>
        </authorList>
    </citation>
    <scope>NUCLEOTIDE SEQUENCE [LARGE SCALE GENOMIC DNA]</scope>
    <source>
        <strain evidence="1 2">YH-rum2234</strain>
    </source>
</reference>
<evidence type="ECO:0000313" key="2">
    <source>
        <dbReference type="Proteomes" id="UP001300383"/>
    </source>
</evidence>
<keyword evidence="2" id="KW-1185">Reference proteome</keyword>
<gene>
    <name evidence="1" type="ORF">QJ036_12915</name>
</gene>
<organism evidence="1 2">
    <name type="scientific">Fusibacillus kribbianus</name>
    <dbReference type="NCBI Taxonomy" id="3044208"/>
    <lineage>
        <taxon>Bacteria</taxon>
        <taxon>Bacillati</taxon>
        <taxon>Bacillota</taxon>
        <taxon>Clostridia</taxon>
        <taxon>Lachnospirales</taxon>
        <taxon>Lachnospiraceae</taxon>
        <taxon>Fusibacillus</taxon>
    </lineage>
</organism>
<dbReference type="AlphaFoldDB" id="A0AAP4BEN9"/>
<sequence length="72" mass="8752">MNKETRMKFEVPIWERYSLTINEASCYFHIGDRKIREIVEDDPGADYLIRVGNRVMIKRKRFEQFLDRQEAV</sequence>
<dbReference type="Proteomes" id="UP001300383">
    <property type="component" value="Unassembled WGS sequence"/>
</dbReference>
<dbReference type="InterPro" id="IPR038148">
    <property type="entry name" value="Tn1545/Tn916_Xis"/>
</dbReference>